<protein>
    <submittedName>
        <fullName evidence="1">Uncharacterized protein</fullName>
    </submittedName>
</protein>
<evidence type="ECO:0000313" key="1">
    <source>
        <dbReference type="EMBL" id="KAK4421496.1"/>
    </source>
</evidence>
<organism evidence="1 2">
    <name type="scientific">Sesamum alatum</name>
    <dbReference type="NCBI Taxonomy" id="300844"/>
    <lineage>
        <taxon>Eukaryota</taxon>
        <taxon>Viridiplantae</taxon>
        <taxon>Streptophyta</taxon>
        <taxon>Embryophyta</taxon>
        <taxon>Tracheophyta</taxon>
        <taxon>Spermatophyta</taxon>
        <taxon>Magnoliopsida</taxon>
        <taxon>eudicotyledons</taxon>
        <taxon>Gunneridae</taxon>
        <taxon>Pentapetalae</taxon>
        <taxon>asterids</taxon>
        <taxon>lamiids</taxon>
        <taxon>Lamiales</taxon>
        <taxon>Pedaliaceae</taxon>
        <taxon>Sesamum</taxon>
    </lineage>
</organism>
<reference evidence="1" key="1">
    <citation type="submission" date="2020-06" db="EMBL/GenBank/DDBJ databases">
        <authorList>
            <person name="Li T."/>
            <person name="Hu X."/>
            <person name="Zhang T."/>
            <person name="Song X."/>
            <person name="Zhang H."/>
            <person name="Dai N."/>
            <person name="Sheng W."/>
            <person name="Hou X."/>
            <person name="Wei L."/>
        </authorList>
    </citation>
    <scope>NUCLEOTIDE SEQUENCE</scope>
    <source>
        <strain evidence="1">3651</strain>
        <tissue evidence="1">Leaf</tissue>
    </source>
</reference>
<evidence type="ECO:0000313" key="2">
    <source>
        <dbReference type="Proteomes" id="UP001293254"/>
    </source>
</evidence>
<accession>A0AAE1Y0G2</accession>
<keyword evidence="2" id="KW-1185">Reference proteome</keyword>
<dbReference type="AlphaFoldDB" id="A0AAE1Y0G2"/>
<reference evidence="1" key="2">
    <citation type="journal article" date="2024" name="Plant">
        <title>Genomic evolution and insights into agronomic trait innovations of Sesamum species.</title>
        <authorList>
            <person name="Miao H."/>
            <person name="Wang L."/>
            <person name="Qu L."/>
            <person name="Liu H."/>
            <person name="Sun Y."/>
            <person name="Le M."/>
            <person name="Wang Q."/>
            <person name="Wei S."/>
            <person name="Zheng Y."/>
            <person name="Lin W."/>
            <person name="Duan Y."/>
            <person name="Cao H."/>
            <person name="Xiong S."/>
            <person name="Wang X."/>
            <person name="Wei L."/>
            <person name="Li C."/>
            <person name="Ma Q."/>
            <person name="Ju M."/>
            <person name="Zhao R."/>
            <person name="Li G."/>
            <person name="Mu C."/>
            <person name="Tian Q."/>
            <person name="Mei H."/>
            <person name="Zhang T."/>
            <person name="Gao T."/>
            <person name="Zhang H."/>
        </authorList>
    </citation>
    <scope>NUCLEOTIDE SEQUENCE</scope>
    <source>
        <strain evidence="1">3651</strain>
    </source>
</reference>
<proteinExistence type="predicted"/>
<sequence>MRGIYCIPSSPFTLYLKAYPPFFISSSTHSFPRLWKTVVLPLTGLHRNSSLLHLLPTLLVDYPLRSEAKAFLDTDLSVVATLHPAEEIYRGLESPYSRLRKGYNEPGGILKFLPDDLPLNPLSSSNTRVRVTPACLLTPEITVAMVEKGEKMIKNQEAALS</sequence>
<dbReference type="Proteomes" id="UP001293254">
    <property type="component" value="Unassembled WGS sequence"/>
</dbReference>
<name>A0AAE1Y0G2_9LAMI</name>
<dbReference type="EMBL" id="JACGWO010000008">
    <property type="protein sequence ID" value="KAK4421496.1"/>
    <property type="molecule type" value="Genomic_DNA"/>
</dbReference>
<comment type="caution">
    <text evidence="1">The sequence shown here is derived from an EMBL/GenBank/DDBJ whole genome shotgun (WGS) entry which is preliminary data.</text>
</comment>
<gene>
    <name evidence="1" type="ORF">Salat_2100200</name>
</gene>